<evidence type="ECO:0000313" key="4">
    <source>
        <dbReference type="EMBL" id="KAG8474702.1"/>
    </source>
</evidence>
<comment type="subcellular location">
    <subcellularLocation>
        <location evidence="1">Plastid</location>
    </subcellularLocation>
</comment>
<reference evidence="4 5" key="1">
    <citation type="journal article" date="2021" name="bioRxiv">
        <title>The Gossypium anomalum genome as a resource for cotton improvement and evolutionary analysis of hybrid incompatibility.</title>
        <authorList>
            <person name="Grover C.E."/>
            <person name="Yuan D."/>
            <person name="Arick M.A."/>
            <person name="Miller E.R."/>
            <person name="Hu G."/>
            <person name="Peterson D.G."/>
            <person name="Wendel J.F."/>
            <person name="Udall J.A."/>
        </authorList>
    </citation>
    <scope>NUCLEOTIDE SEQUENCE [LARGE SCALE GENOMIC DNA]</scope>
    <source>
        <strain evidence="4">JFW-Udall</strain>
        <tissue evidence="4">Leaf</tissue>
    </source>
</reference>
<organism evidence="4 5">
    <name type="scientific">Gossypium anomalum</name>
    <dbReference type="NCBI Taxonomy" id="47600"/>
    <lineage>
        <taxon>Eukaryota</taxon>
        <taxon>Viridiplantae</taxon>
        <taxon>Streptophyta</taxon>
        <taxon>Embryophyta</taxon>
        <taxon>Tracheophyta</taxon>
        <taxon>Spermatophyta</taxon>
        <taxon>Magnoliopsida</taxon>
        <taxon>eudicotyledons</taxon>
        <taxon>Gunneridae</taxon>
        <taxon>Pentapetalae</taxon>
        <taxon>rosids</taxon>
        <taxon>malvids</taxon>
        <taxon>Malvales</taxon>
        <taxon>Malvaceae</taxon>
        <taxon>Malvoideae</taxon>
        <taxon>Gossypium</taxon>
    </lineage>
</organism>
<dbReference type="AlphaFoldDB" id="A0A8J5Y6W2"/>
<feature type="transmembrane region" description="Helical" evidence="3">
    <location>
        <begin position="100"/>
        <end position="121"/>
    </location>
</feature>
<keyword evidence="3" id="KW-0812">Transmembrane</keyword>
<dbReference type="GO" id="GO:0009536">
    <property type="term" value="C:plastid"/>
    <property type="evidence" value="ECO:0007669"/>
    <property type="project" value="UniProtKB-SubCell"/>
</dbReference>
<dbReference type="EMBL" id="JAHUZN010000012">
    <property type="protein sequence ID" value="KAG8474702.1"/>
    <property type="molecule type" value="Genomic_DNA"/>
</dbReference>
<name>A0A8J5Y6W2_9ROSI</name>
<dbReference type="PANTHER" id="PTHR34214">
    <property type="match status" value="1"/>
</dbReference>
<feature type="transmembrane region" description="Helical" evidence="3">
    <location>
        <begin position="133"/>
        <end position="154"/>
    </location>
</feature>
<evidence type="ECO:0000256" key="2">
    <source>
        <dbReference type="ARBA" id="ARBA00022640"/>
    </source>
</evidence>
<comment type="caution">
    <text evidence="4">The sequence shown here is derived from an EMBL/GenBank/DDBJ whole genome shotgun (WGS) entry which is preliminary data.</text>
</comment>
<dbReference type="Proteomes" id="UP000701853">
    <property type="component" value="Chromosome 12"/>
</dbReference>
<keyword evidence="3" id="KW-0472">Membrane</keyword>
<evidence type="ECO:0000313" key="5">
    <source>
        <dbReference type="Proteomes" id="UP000701853"/>
    </source>
</evidence>
<sequence length="312" mass="34671">MLRLNVYCSLNIPIPEHIKLGSSYGSGLPKFHGGPKLPRRVSVRALKDEMDGGMSGGFQGRSWEPGLEIEVPFEQRPVNEYSSLKDGPLYSWGELGPGQFFLRLGGLWLVTFTVLGVPIAASSFNPSREPLRFVLAAGTGTLFLVSLIVLRIYLGWSYVGDRLLSAVIPYEETGWYDGQMWVKPPEVLARDRLLGSYKVKPVIKLLKQTLVGTGALLVTSVFLFIFATPVEDFFKTAFVIKDAPSNVVASKTNTKFNIRKEELLRLPVEVKDDDDLAAAAAEAADGRPVYCRDRYYRALAGGQYCKWEDLLK</sequence>
<protein>
    <submittedName>
        <fullName evidence="4">Uncharacterized protein</fullName>
    </submittedName>
</protein>
<evidence type="ECO:0000256" key="1">
    <source>
        <dbReference type="ARBA" id="ARBA00004474"/>
    </source>
</evidence>
<keyword evidence="3" id="KW-1133">Transmembrane helix</keyword>
<proteinExistence type="predicted"/>
<accession>A0A8J5Y6W2</accession>
<feature type="transmembrane region" description="Helical" evidence="3">
    <location>
        <begin position="209"/>
        <end position="227"/>
    </location>
</feature>
<dbReference type="OrthoDB" id="192326at2759"/>
<dbReference type="InterPro" id="IPR009631">
    <property type="entry name" value="CGLD27-like"/>
</dbReference>
<keyword evidence="5" id="KW-1185">Reference proteome</keyword>
<gene>
    <name evidence="4" type="ORF">CXB51_031203</name>
</gene>
<dbReference type="Pfam" id="PF06799">
    <property type="entry name" value="CGLD27-like"/>
    <property type="match status" value="1"/>
</dbReference>
<evidence type="ECO:0000256" key="3">
    <source>
        <dbReference type="SAM" id="Phobius"/>
    </source>
</evidence>
<dbReference type="PANTHER" id="PTHR34214:SF3">
    <property type="entry name" value="PROTEIN CONSERVED IN THE GREEN LINEAGE AND DIATOMS 27, CHLOROPLASTIC"/>
    <property type="match status" value="1"/>
</dbReference>
<keyword evidence="2" id="KW-0934">Plastid</keyword>